<dbReference type="InterPro" id="IPR011701">
    <property type="entry name" value="MFS"/>
</dbReference>
<accession>F8B130</accession>
<keyword evidence="2 6" id="KW-0812">Transmembrane</keyword>
<evidence type="ECO:0000313" key="9">
    <source>
        <dbReference type="Proteomes" id="UP000001549"/>
    </source>
</evidence>
<feature type="transmembrane region" description="Helical" evidence="6">
    <location>
        <begin position="20"/>
        <end position="39"/>
    </location>
</feature>
<feature type="transmembrane region" description="Helical" evidence="6">
    <location>
        <begin position="87"/>
        <end position="105"/>
    </location>
</feature>
<name>F8B130_9ACTN</name>
<dbReference type="KEGG" id="fsy:FsymDg_0078"/>
<dbReference type="GO" id="GO:0005886">
    <property type="term" value="C:plasma membrane"/>
    <property type="evidence" value="ECO:0007669"/>
    <property type="project" value="UniProtKB-SubCell"/>
</dbReference>
<dbReference type="PANTHER" id="PTHR23514:SF13">
    <property type="entry name" value="INNER MEMBRANE PROTEIN YBJJ"/>
    <property type="match status" value="1"/>
</dbReference>
<dbReference type="RefSeq" id="WP_013871659.1">
    <property type="nucleotide sequence ID" value="NC_015656.1"/>
</dbReference>
<feature type="transmembrane region" description="Helical" evidence="6">
    <location>
        <begin position="405"/>
        <end position="424"/>
    </location>
</feature>
<feature type="domain" description="Major facilitator superfamily (MFS) profile" evidence="7">
    <location>
        <begin position="21"/>
        <end position="561"/>
    </location>
</feature>
<dbReference type="EMBL" id="CP002801">
    <property type="protein sequence ID" value="AEH07662.1"/>
    <property type="molecule type" value="Genomic_DNA"/>
</dbReference>
<keyword evidence="3 6" id="KW-1133">Transmembrane helix</keyword>
<keyword evidence="9" id="KW-1185">Reference proteome</keyword>
<feature type="transmembrane region" description="Helical" evidence="6">
    <location>
        <begin position="370"/>
        <end position="393"/>
    </location>
</feature>
<evidence type="ECO:0000256" key="3">
    <source>
        <dbReference type="ARBA" id="ARBA00022989"/>
    </source>
</evidence>
<reference evidence="8 9" key="1">
    <citation type="submission" date="2011-05" db="EMBL/GenBank/DDBJ databases">
        <title>Complete sequence of chromosome of Frankia symbiont of Datisca glomerata.</title>
        <authorList>
            <consortium name="US DOE Joint Genome Institute"/>
            <person name="Lucas S."/>
            <person name="Han J."/>
            <person name="Lapidus A."/>
            <person name="Cheng J.-F."/>
            <person name="Goodwin L."/>
            <person name="Pitluck S."/>
            <person name="Peters L."/>
            <person name="Mikhailova N."/>
            <person name="Chertkov O."/>
            <person name="Teshima H."/>
            <person name="Han C."/>
            <person name="Tapia R."/>
            <person name="Land M."/>
            <person name="Hauser L."/>
            <person name="Kyrpides N."/>
            <person name="Ivanova N."/>
            <person name="Pagani I."/>
            <person name="Berry A."/>
            <person name="Pawlowski K."/>
            <person name="Persson T."/>
            <person name="Vanden Heuvel B."/>
            <person name="Benson D."/>
            <person name="Woyke T."/>
        </authorList>
    </citation>
    <scope>NUCLEOTIDE SEQUENCE [LARGE SCALE GENOMIC DNA]</scope>
    <source>
        <strain evidence="9">4085684</strain>
    </source>
</reference>
<dbReference type="STRING" id="656024.FsymDg_0078"/>
<sequence length="563" mass="56673">MVSGQPLPEMSPPGGVLPRAARVATATGLFVHAFVFAAWVPRIPEVKASLALSEGELGLALLGAPAGAVLIMWAIGLLVGRVGSIPVIRVSLVVYCAAGVLIAGAGSLPMLFVLLVFWGASGSGLDVAVNAQATEVERRYGRPIMSGLHAAWTAGALVGAALGAAGAAMETSLGWQLAGVGVLGLAIGLPSTLMMLPRDASAPDDMLSARHTPVMDTGSMDTGSSVETGNTAGAVGIGDIAGTDVAVSDRAVGDTTSRNAGNATDAAVDIIIAEPAMPIHDRGCPVFPVSAPVSLLDEVEEREKNQPAKKNEDVEKGADESRDAEKTERSGAAGATADRTLREASDPPESRCSRGFQRGLNIRRGAGRPLGTLCFICLSSFLCEGVAADWSALYLRDVTGASADVAGIGFVLFTGTMLVGRLAGDRVTAAVGAARLVRVSAGITSVVFLSALAVADTSIGIFGGIIGFGIIGVGMACVVPSTISAAGRLGTRASAPSPSAGAAGAAVARVMSFGYVGWLIGPPIVGGLAEMISLRAAMIVVVVLAATVAILAPALSVPPVRSR</sequence>
<dbReference type="PANTHER" id="PTHR23514">
    <property type="entry name" value="BYPASS OF STOP CODON PROTEIN 6"/>
    <property type="match status" value="1"/>
</dbReference>
<feature type="compositionally biased region" description="Basic and acidic residues" evidence="5">
    <location>
        <begin position="301"/>
        <end position="329"/>
    </location>
</feature>
<evidence type="ECO:0000256" key="1">
    <source>
        <dbReference type="ARBA" id="ARBA00004651"/>
    </source>
</evidence>
<feature type="transmembrane region" description="Helical" evidence="6">
    <location>
        <begin position="461"/>
        <end position="479"/>
    </location>
</feature>
<dbReference type="eggNOG" id="COG0738">
    <property type="taxonomic scope" value="Bacteria"/>
</dbReference>
<feature type="transmembrane region" description="Helical" evidence="6">
    <location>
        <begin position="150"/>
        <end position="169"/>
    </location>
</feature>
<evidence type="ECO:0000259" key="7">
    <source>
        <dbReference type="PROSITE" id="PS50850"/>
    </source>
</evidence>
<feature type="transmembrane region" description="Helical" evidence="6">
    <location>
        <begin position="111"/>
        <end position="129"/>
    </location>
</feature>
<dbReference type="HOGENOM" id="CLU_035309_1_1_11"/>
<feature type="region of interest" description="Disordered" evidence="5">
    <location>
        <begin position="299"/>
        <end position="353"/>
    </location>
</feature>
<keyword evidence="4 6" id="KW-0472">Membrane</keyword>
<gene>
    <name evidence="8" type="ordered locus">FsymDg_0078</name>
</gene>
<protein>
    <submittedName>
        <fullName evidence="8">Major facilitator superfamily MFS_1</fullName>
    </submittedName>
</protein>
<evidence type="ECO:0000256" key="4">
    <source>
        <dbReference type="ARBA" id="ARBA00023136"/>
    </source>
</evidence>
<dbReference type="InterPro" id="IPR020846">
    <property type="entry name" value="MFS_dom"/>
</dbReference>
<evidence type="ECO:0000313" key="8">
    <source>
        <dbReference type="EMBL" id="AEH07662.1"/>
    </source>
</evidence>
<feature type="compositionally biased region" description="Basic and acidic residues" evidence="5">
    <location>
        <begin position="339"/>
        <end position="352"/>
    </location>
</feature>
<dbReference type="CDD" id="cd17393">
    <property type="entry name" value="MFS_MosC_like"/>
    <property type="match status" value="1"/>
</dbReference>
<evidence type="ECO:0000256" key="5">
    <source>
        <dbReference type="SAM" id="MobiDB-lite"/>
    </source>
</evidence>
<feature type="transmembrane region" description="Helical" evidence="6">
    <location>
        <begin position="59"/>
        <end position="80"/>
    </location>
</feature>
<dbReference type="eggNOG" id="COG2223">
    <property type="taxonomic scope" value="Bacteria"/>
</dbReference>
<dbReference type="Gene3D" id="1.20.1250.20">
    <property type="entry name" value="MFS general substrate transporter like domains"/>
    <property type="match status" value="2"/>
</dbReference>
<dbReference type="SUPFAM" id="SSF103473">
    <property type="entry name" value="MFS general substrate transporter"/>
    <property type="match status" value="1"/>
</dbReference>
<feature type="transmembrane region" description="Helical" evidence="6">
    <location>
        <begin position="175"/>
        <end position="196"/>
    </location>
</feature>
<dbReference type="InterPro" id="IPR051788">
    <property type="entry name" value="MFS_Transporter"/>
</dbReference>
<feature type="transmembrane region" description="Helical" evidence="6">
    <location>
        <begin position="500"/>
        <end position="520"/>
    </location>
</feature>
<dbReference type="PROSITE" id="PS50850">
    <property type="entry name" value="MFS"/>
    <property type="match status" value="1"/>
</dbReference>
<dbReference type="Pfam" id="PF07690">
    <property type="entry name" value="MFS_1"/>
    <property type="match status" value="1"/>
</dbReference>
<dbReference type="AlphaFoldDB" id="F8B130"/>
<evidence type="ECO:0000256" key="2">
    <source>
        <dbReference type="ARBA" id="ARBA00022692"/>
    </source>
</evidence>
<dbReference type="InterPro" id="IPR036259">
    <property type="entry name" value="MFS_trans_sf"/>
</dbReference>
<dbReference type="GO" id="GO:0022857">
    <property type="term" value="F:transmembrane transporter activity"/>
    <property type="evidence" value="ECO:0007669"/>
    <property type="project" value="InterPro"/>
</dbReference>
<evidence type="ECO:0000256" key="6">
    <source>
        <dbReference type="SAM" id="Phobius"/>
    </source>
</evidence>
<dbReference type="Proteomes" id="UP000001549">
    <property type="component" value="Chromosome"/>
</dbReference>
<feature type="transmembrane region" description="Helical" evidence="6">
    <location>
        <begin position="532"/>
        <end position="555"/>
    </location>
</feature>
<comment type="subcellular location">
    <subcellularLocation>
        <location evidence="1">Cell membrane</location>
        <topology evidence="1">Multi-pass membrane protein</topology>
    </subcellularLocation>
</comment>
<feature type="transmembrane region" description="Helical" evidence="6">
    <location>
        <begin position="436"/>
        <end position="455"/>
    </location>
</feature>
<organism evidence="8 9">
    <name type="scientific">Candidatus Protofrankia datiscae</name>
    <dbReference type="NCBI Taxonomy" id="2716812"/>
    <lineage>
        <taxon>Bacteria</taxon>
        <taxon>Bacillati</taxon>
        <taxon>Actinomycetota</taxon>
        <taxon>Actinomycetes</taxon>
        <taxon>Frankiales</taxon>
        <taxon>Frankiaceae</taxon>
        <taxon>Protofrankia</taxon>
    </lineage>
</organism>
<proteinExistence type="predicted"/>